<protein>
    <recommendedName>
        <fullName evidence="3">Phage protein</fullName>
    </recommendedName>
</protein>
<evidence type="ECO:0000313" key="2">
    <source>
        <dbReference type="Proteomes" id="UP001522450"/>
    </source>
</evidence>
<organism evidence="1 2">
    <name type="scientific">Pseudolactococcus carnosus</name>
    <dbReference type="NCBI Taxonomy" id="2749961"/>
    <lineage>
        <taxon>Bacteria</taxon>
        <taxon>Bacillati</taxon>
        <taxon>Bacillota</taxon>
        <taxon>Bacilli</taxon>
        <taxon>Lactobacillales</taxon>
        <taxon>Streptococcaceae</taxon>
        <taxon>Pseudolactococcus</taxon>
    </lineage>
</organism>
<accession>A0ABT0ARY9</accession>
<name>A0ABT0ARY9_9LACT</name>
<gene>
    <name evidence="1" type="ORF">GYN21_04070</name>
</gene>
<evidence type="ECO:0008006" key="3">
    <source>
        <dbReference type="Google" id="ProtNLM"/>
    </source>
</evidence>
<keyword evidence="2" id="KW-1185">Reference proteome</keyword>
<evidence type="ECO:0000313" key="1">
    <source>
        <dbReference type="EMBL" id="MCJ1989389.1"/>
    </source>
</evidence>
<dbReference type="RefSeq" id="WP_244034430.1">
    <property type="nucleotide sequence ID" value="NZ_JAAECS010000002.1"/>
</dbReference>
<sequence length="139" mass="15801">MKKIIKGKSYDTETAKEIGSITIGRWGDYNWYDETLYQKKTGEFFIYGHGGANSKYGVWVADGKSEGKKIIPIGVEAADEWSQENLDGDTYEKVFGEVTEDSAMITLRTTTTIKEKFDNIKKEKNMNASELLEFFVNNN</sequence>
<reference evidence="1 2" key="1">
    <citation type="journal article" date="2022" name="Microbiol. Res.">
        <title>Comparative genome analysis, predicted lifestyle and antimicrobial strategies of Lactococcus carnosus and Lactococcus paracarnosus isolated from meat.</title>
        <authorList>
            <person name="Werum V."/>
            <person name="Ehrmann M."/>
            <person name="Vogel R."/>
            <person name="Hilgarth M."/>
        </authorList>
    </citation>
    <scope>NUCLEOTIDE SEQUENCE [LARGE SCALE GENOMIC DNA]</scope>
    <source>
        <strain evidence="1 2">TMW22177</strain>
    </source>
</reference>
<comment type="caution">
    <text evidence="1">The sequence shown here is derived from an EMBL/GenBank/DDBJ whole genome shotgun (WGS) entry which is preliminary data.</text>
</comment>
<proteinExistence type="predicted"/>
<dbReference type="Proteomes" id="UP001522450">
    <property type="component" value="Unassembled WGS sequence"/>
</dbReference>
<dbReference type="EMBL" id="JAAECS010000002">
    <property type="protein sequence ID" value="MCJ1989389.1"/>
    <property type="molecule type" value="Genomic_DNA"/>
</dbReference>